<dbReference type="eggNOG" id="COG3404">
    <property type="taxonomic scope" value="Bacteria"/>
</dbReference>
<dbReference type="STRING" id="273068.TTE0456"/>
<gene>
    <name evidence="3" type="ordered locus">TTE0456</name>
</gene>
<accession>Q8RCH3</accession>
<evidence type="ECO:0000256" key="1">
    <source>
        <dbReference type="SAM" id="Coils"/>
    </source>
</evidence>
<dbReference type="InterPro" id="IPR036178">
    <property type="entry name" value="Formintransfe-cycloase-like_sf"/>
</dbReference>
<dbReference type="Pfam" id="PF04961">
    <property type="entry name" value="FTCD_C"/>
    <property type="match status" value="1"/>
</dbReference>
<dbReference type="GO" id="GO:0003824">
    <property type="term" value="F:catalytic activity"/>
    <property type="evidence" value="ECO:0007669"/>
    <property type="project" value="InterPro"/>
</dbReference>
<dbReference type="KEGG" id="tte:TTE0456"/>
<dbReference type="Gene3D" id="1.20.120.680">
    <property type="entry name" value="Formiminotetrahydrofolate cyclodeaminase monomer, up-and-down helical bundle"/>
    <property type="match status" value="1"/>
</dbReference>
<sequence length="238" mass="26133">MLQRFAFIGIISGVKTFEKGDGVVLINDSLKGYIEKVASASPTPGGGSVSAAAASLGIALSKMVYDLTIGRKFYEEYSEDIKEEIQEGLNICNRLLEEYMKLVDEDTAAYDEVMKALKMPKNTEEEKKIRSEVLQKAYINAMNVPLKLARLCGEGFTPTALIAEYGNPNAVSDAAVGAILLYAAMEGAVLNVKVNLPYIKDKKLAEEAKKECDELLNKYRSVRNEIVSKVLNKISGEY</sequence>
<organism evidence="3 4">
    <name type="scientific">Caldanaerobacter subterraneus subsp. tengcongensis (strain DSM 15242 / JCM 11007 / NBRC 100824 / MB4)</name>
    <name type="common">Thermoanaerobacter tengcongensis</name>
    <dbReference type="NCBI Taxonomy" id="273068"/>
    <lineage>
        <taxon>Bacteria</taxon>
        <taxon>Bacillati</taxon>
        <taxon>Bacillota</taxon>
        <taxon>Clostridia</taxon>
        <taxon>Thermoanaerobacterales</taxon>
        <taxon>Thermoanaerobacteraceae</taxon>
        <taxon>Caldanaerobacter</taxon>
    </lineage>
</organism>
<evidence type="ECO:0000259" key="2">
    <source>
        <dbReference type="Pfam" id="PF04961"/>
    </source>
</evidence>
<dbReference type="Proteomes" id="UP000000555">
    <property type="component" value="Chromosome"/>
</dbReference>
<reference evidence="3 4" key="1">
    <citation type="journal article" date="2002" name="Genome Res.">
        <title>A complete sequence of the T. tengcongensis genome.</title>
        <authorList>
            <person name="Bao Q."/>
            <person name="Tian Y."/>
            <person name="Li W."/>
            <person name="Xu Z."/>
            <person name="Xuan Z."/>
            <person name="Hu S."/>
            <person name="Dong W."/>
            <person name="Yang J."/>
            <person name="Chen Y."/>
            <person name="Xue Y."/>
            <person name="Xu Y."/>
            <person name="Lai X."/>
            <person name="Huang L."/>
            <person name="Dong X."/>
            <person name="Ma Y."/>
            <person name="Ling L."/>
            <person name="Tan H."/>
            <person name="Chen R."/>
            <person name="Wang J."/>
            <person name="Yu J."/>
            <person name="Yang H."/>
        </authorList>
    </citation>
    <scope>NUCLEOTIDE SEQUENCE [LARGE SCALE GENOMIC DNA]</scope>
    <source>
        <strain evidence="4">DSM 15242 / JCM 11007 / NBRC 100824 / MB4</strain>
    </source>
</reference>
<proteinExistence type="predicted"/>
<feature type="domain" description="Cyclodeaminase/cyclohydrolase" evidence="2">
    <location>
        <begin position="29"/>
        <end position="214"/>
    </location>
</feature>
<keyword evidence="4" id="KW-1185">Reference proteome</keyword>
<dbReference type="SUPFAM" id="SSF101262">
    <property type="entry name" value="Methenyltetrahydrofolate cyclohydrolase-like"/>
    <property type="match status" value="1"/>
</dbReference>
<protein>
    <submittedName>
        <fullName evidence="3">Methenyl tetrahydrofolate cyclohydrolase</fullName>
    </submittedName>
</protein>
<dbReference type="InterPro" id="IPR007044">
    <property type="entry name" value="Cyclodeamin/CycHdrlase"/>
</dbReference>
<evidence type="ECO:0000313" key="4">
    <source>
        <dbReference type="Proteomes" id="UP000000555"/>
    </source>
</evidence>
<dbReference type="AlphaFoldDB" id="Q8RCH3"/>
<keyword evidence="1" id="KW-0175">Coiled coil</keyword>
<dbReference type="EMBL" id="AE008691">
    <property type="protein sequence ID" value="AAM23739.1"/>
    <property type="molecule type" value="Genomic_DNA"/>
</dbReference>
<dbReference type="HOGENOM" id="CLU_088419_1_0_9"/>
<feature type="coiled-coil region" evidence="1">
    <location>
        <begin position="198"/>
        <end position="225"/>
    </location>
</feature>
<evidence type="ECO:0000313" key="3">
    <source>
        <dbReference type="EMBL" id="AAM23739.1"/>
    </source>
</evidence>
<name>Q8RCH3_CALS4</name>